<dbReference type="PRINTS" id="PR00344">
    <property type="entry name" value="BCTRLSENSOR"/>
</dbReference>
<evidence type="ECO:0000256" key="3">
    <source>
        <dbReference type="SAM" id="Phobius"/>
    </source>
</evidence>
<dbReference type="InterPro" id="IPR011006">
    <property type="entry name" value="CheY-like_superfamily"/>
</dbReference>
<dbReference type="InterPro" id="IPR036890">
    <property type="entry name" value="HATPase_C_sf"/>
</dbReference>
<keyword evidence="3" id="KW-0472">Membrane</keyword>
<reference evidence="7 8" key="1">
    <citation type="journal article" date="2015" name="Plant Cell">
        <title>Oil accumulation by the oleaginous diatom Fistulifera solaris as revealed by the genome and transcriptome.</title>
        <authorList>
            <person name="Tanaka T."/>
            <person name="Maeda Y."/>
            <person name="Veluchamy A."/>
            <person name="Tanaka M."/>
            <person name="Abida H."/>
            <person name="Marechal E."/>
            <person name="Bowler C."/>
            <person name="Muto M."/>
            <person name="Sunaga Y."/>
            <person name="Tanaka M."/>
            <person name="Yoshino T."/>
            <person name="Taniguchi T."/>
            <person name="Fukuda Y."/>
            <person name="Nemoto M."/>
            <person name="Matsumoto M."/>
            <person name="Wong P.S."/>
            <person name="Aburatani S."/>
            <person name="Fujibuchi W."/>
        </authorList>
    </citation>
    <scope>NUCLEOTIDE SEQUENCE [LARGE SCALE GENOMIC DNA]</scope>
    <source>
        <strain evidence="7 8">JPCC DA0580</strain>
    </source>
</reference>
<dbReference type="OrthoDB" id="10266508at2759"/>
<evidence type="ECO:0000313" key="8">
    <source>
        <dbReference type="Proteomes" id="UP000198406"/>
    </source>
</evidence>
<dbReference type="InterPro" id="IPR036097">
    <property type="entry name" value="HisK_dim/P_sf"/>
</dbReference>
<feature type="transmembrane region" description="Helical" evidence="3">
    <location>
        <begin position="66"/>
        <end position="89"/>
    </location>
</feature>
<dbReference type="InterPro" id="IPR005467">
    <property type="entry name" value="His_kinase_dom"/>
</dbReference>
<dbReference type="PANTHER" id="PTHR43719">
    <property type="entry name" value="TWO-COMPONENT HISTIDINE KINASE"/>
    <property type="match status" value="1"/>
</dbReference>
<feature type="domain" description="Response regulatory" evidence="5">
    <location>
        <begin position="680"/>
        <end position="796"/>
    </location>
</feature>
<evidence type="ECO:0000259" key="6">
    <source>
        <dbReference type="PROSITE" id="PS50839"/>
    </source>
</evidence>
<dbReference type="SMART" id="SM00448">
    <property type="entry name" value="REC"/>
    <property type="match status" value="1"/>
</dbReference>
<feature type="domain" description="Histidine kinase" evidence="4">
    <location>
        <begin position="435"/>
        <end position="652"/>
    </location>
</feature>
<keyword evidence="1 2" id="KW-0597">Phosphoprotein</keyword>
<feature type="modified residue" description="4-aspartylphosphate" evidence="2">
    <location>
        <position position="732"/>
    </location>
</feature>
<evidence type="ECO:0000256" key="1">
    <source>
        <dbReference type="ARBA" id="ARBA00022553"/>
    </source>
</evidence>
<dbReference type="Proteomes" id="UP000198406">
    <property type="component" value="Unassembled WGS sequence"/>
</dbReference>
<dbReference type="InterPro" id="IPR001789">
    <property type="entry name" value="Sig_transdc_resp-reg_receiver"/>
</dbReference>
<dbReference type="InterPro" id="IPR050956">
    <property type="entry name" value="2C_system_His_kinase"/>
</dbReference>
<keyword evidence="3" id="KW-1133">Transmembrane helix</keyword>
<dbReference type="Pfam" id="PF00072">
    <property type="entry name" value="Response_reg"/>
    <property type="match status" value="1"/>
</dbReference>
<feature type="domain" description="CHASE" evidence="6">
    <location>
        <begin position="204"/>
        <end position="373"/>
    </location>
</feature>
<evidence type="ECO:0000313" key="7">
    <source>
        <dbReference type="EMBL" id="GAX15292.1"/>
    </source>
</evidence>
<dbReference type="CDD" id="cd00082">
    <property type="entry name" value="HisKA"/>
    <property type="match status" value="1"/>
</dbReference>
<dbReference type="InterPro" id="IPR003661">
    <property type="entry name" value="HisK_dim/P_dom"/>
</dbReference>
<dbReference type="Gene3D" id="3.30.565.10">
    <property type="entry name" value="Histidine kinase-like ATPase, C-terminal domain"/>
    <property type="match status" value="1"/>
</dbReference>
<dbReference type="InParanoid" id="A0A1Z5JN58"/>
<dbReference type="AlphaFoldDB" id="A0A1Z5JN58"/>
<accession>A0A1Z5JN58</accession>
<comment type="caution">
    <text evidence="7">The sequence shown here is derived from an EMBL/GenBank/DDBJ whole genome shotgun (WGS) entry which is preliminary data.</text>
</comment>
<protein>
    <submittedName>
        <fullName evidence="7">Uncharacterized protein</fullName>
    </submittedName>
</protein>
<proteinExistence type="predicted"/>
<keyword evidence="8" id="KW-1185">Reference proteome</keyword>
<dbReference type="CDD" id="cd00156">
    <property type="entry name" value="REC"/>
    <property type="match status" value="1"/>
</dbReference>
<dbReference type="InterPro" id="IPR003594">
    <property type="entry name" value="HATPase_dom"/>
</dbReference>
<dbReference type="SUPFAM" id="SSF47384">
    <property type="entry name" value="Homodimeric domain of signal transducing histidine kinase"/>
    <property type="match status" value="1"/>
</dbReference>
<keyword evidence="3" id="KW-0812">Transmembrane</keyword>
<dbReference type="SUPFAM" id="SSF55874">
    <property type="entry name" value="ATPase domain of HSP90 chaperone/DNA topoisomerase II/histidine kinase"/>
    <property type="match status" value="1"/>
</dbReference>
<name>A0A1Z5JN58_FISSO</name>
<dbReference type="PROSITE" id="PS50839">
    <property type="entry name" value="CHASE"/>
    <property type="match status" value="1"/>
</dbReference>
<organism evidence="7 8">
    <name type="scientific">Fistulifera solaris</name>
    <name type="common">Oleaginous diatom</name>
    <dbReference type="NCBI Taxonomy" id="1519565"/>
    <lineage>
        <taxon>Eukaryota</taxon>
        <taxon>Sar</taxon>
        <taxon>Stramenopiles</taxon>
        <taxon>Ochrophyta</taxon>
        <taxon>Bacillariophyta</taxon>
        <taxon>Bacillariophyceae</taxon>
        <taxon>Bacillariophycidae</taxon>
        <taxon>Naviculales</taxon>
        <taxon>Naviculaceae</taxon>
        <taxon>Fistulifera</taxon>
    </lineage>
</organism>
<dbReference type="EMBL" id="BDSP01000091">
    <property type="protein sequence ID" value="GAX15292.1"/>
    <property type="molecule type" value="Genomic_DNA"/>
</dbReference>
<evidence type="ECO:0000256" key="2">
    <source>
        <dbReference type="PROSITE-ProRule" id="PRU00169"/>
    </source>
</evidence>
<dbReference type="PROSITE" id="PS50109">
    <property type="entry name" value="HIS_KIN"/>
    <property type="match status" value="1"/>
</dbReference>
<dbReference type="Pfam" id="PF00512">
    <property type="entry name" value="HisKA"/>
    <property type="match status" value="1"/>
</dbReference>
<evidence type="ECO:0000259" key="5">
    <source>
        <dbReference type="PROSITE" id="PS50110"/>
    </source>
</evidence>
<dbReference type="Gene3D" id="1.10.287.130">
    <property type="match status" value="1"/>
</dbReference>
<dbReference type="InterPro" id="IPR006189">
    <property type="entry name" value="CHASE_dom"/>
</dbReference>
<gene>
    <name evidence="7" type="ORF">FisN_8Hh412</name>
</gene>
<dbReference type="Gene3D" id="3.40.50.2300">
    <property type="match status" value="1"/>
</dbReference>
<dbReference type="SUPFAM" id="SSF52172">
    <property type="entry name" value="CheY-like"/>
    <property type="match status" value="1"/>
</dbReference>
<dbReference type="PANTHER" id="PTHR43719:SF28">
    <property type="entry name" value="PEROXIDE STRESS-ACTIVATED HISTIDINE KINASE MAK1-RELATED"/>
    <property type="match status" value="1"/>
</dbReference>
<evidence type="ECO:0000259" key="4">
    <source>
        <dbReference type="PROSITE" id="PS50109"/>
    </source>
</evidence>
<dbReference type="InterPro" id="IPR004358">
    <property type="entry name" value="Sig_transdc_His_kin-like_C"/>
</dbReference>
<feature type="transmembrane region" description="Helical" evidence="3">
    <location>
        <begin position="385"/>
        <end position="406"/>
    </location>
</feature>
<dbReference type="Pfam" id="PF02518">
    <property type="entry name" value="HATPase_c"/>
    <property type="match status" value="1"/>
</dbReference>
<dbReference type="GO" id="GO:0000155">
    <property type="term" value="F:phosphorelay sensor kinase activity"/>
    <property type="evidence" value="ECO:0007669"/>
    <property type="project" value="InterPro"/>
</dbReference>
<sequence length="806" mass="89640">MPVSQRRVKAAVTTEETDVEKARTMTQYEATLPDSVSTFASDSDEGNKRTKILGRMFLINYESRSVMLLFSVLVFVVLFGAGVAIFWVLTNSHSERQVRTVRDLAIEIGRWFSKELDYAILPLFSMAQFAVELEMFASLPDKVEKRPFLPYNASDLNSRLYRNVTGICDDAQLIRRFDQLASNIKESAQMDGVLHSIQLAPAGIICLVNPINNTEDFDDGVSFLDNTNAFGLDLLNDAFFEFIARQSMKQETVGIAGPRPLLQCPDCGMYFIARLPVISRSHMIEVDGVEYPRWGFATALIHWDTLISRSSIYETLAANSMEFLLTRTDYTFNETAGEYFESVVHLAQSEHYGSKKHEFSHPLQTTNNEWILTIQFNQNPQLGDVLALVVSFVVAVFVALLVYTVLLQKKSQATMRGLTMAEKAKAEVERHFTAALAHELRNPLGAIDSALNIMPENIPAEAQELIESMKLCSNFMSRVMNNLLDSRKLEEGKLGLLRNIFSIKVLLRETQKMMSPACHGGVDLLVDDSAIPPGKEWVFGDVSRMGQVLTNITSNAIKFTSSGFIVLSAKIIERDGTEWIRYVCSDTGPGIPKEDQARLFQRFITRGGAPGSGLGLTISRQILDLMGGSIHFESDPTVKQGTDCVVLVPLEVCDEVQSEGSSAPITSCFQSNEAIQEPIRVLIVDDIQINRTMLKRRFEKSIAPNCIIFEAATGEEALKICDEEVFHVIVMDQYMAGGVLLGTDVVIALRRNKVDAVVIGCSGNDLDEPFLKAGANLVWKKPIPPNSEIIQSLRSLLVAVDVEVKR</sequence>
<dbReference type="PROSITE" id="PS50110">
    <property type="entry name" value="RESPONSE_REGULATORY"/>
    <property type="match status" value="1"/>
</dbReference>
<dbReference type="SMART" id="SM00387">
    <property type="entry name" value="HATPase_c"/>
    <property type="match status" value="1"/>
</dbReference>
<dbReference type="SMART" id="SM00388">
    <property type="entry name" value="HisKA"/>
    <property type="match status" value="1"/>
</dbReference>